<evidence type="ECO:0000313" key="3">
    <source>
        <dbReference type="EMBL" id="MRY13248.1"/>
    </source>
</evidence>
<sequence>MHNLTDILISCFDKLYKIEDVKRVDDIPAIRIDYYAEQWEIVTEVEINGKSETIELYFGFCKSFPYTLPDVYFPSKQFGYLPHIDSLSGKLCLIDDGASYSIDNPYELIRYCLKRSKILIKEGVDSKNIEDFSIEINSYWLRAYDGEPKVSKHWLIYGGFPTETCVLKALLYRQAVLGGKKGKTRIKGLLLPQNNEEINIERYLKNNNNVETIDVLFVKNVNIPIKAPYSLTFQRLLDIISSTEDRKAIKQYINANTGGIIVFQLSEASIGGIWIGKVNCFKKGFRKNVLTVYDILLRFERKNQLQQRLYGDLYSSHRIAMRTAGIEMTEQKFVIAGLGSIGSNLVYFLNGWNNASFTLIDNDRFRTENIGRHLLGFQYINQSKVEAVADYLRSIRPEKEVETYIDDFQNVFENYYEKLNTCSALFLCTGDAMTEKFVVDALHSDNMKQPTFILWLEPFGIAGHLVYINPMQMPKNFVLYKDKGSMLYKYNLLAPIEYEINADRFTKKDAGCNGEYALYSGNDVTLMLSAFYPYINKLIQQPEQSKCYRWVGNIKLAQEKGFKLTIETSSTIIGHVEELPL</sequence>
<gene>
    <name evidence="3" type="ORF">GKE01_17535</name>
</gene>
<evidence type="ECO:0000259" key="2">
    <source>
        <dbReference type="Pfam" id="PF14461"/>
    </source>
</evidence>
<dbReference type="InterPro" id="IPR000594">
    <property type="entry name" value="ThiF_NAD_FAD-bd"/>
</dbReference>
<organism evidence="3">
    <name type="scientific">Parabacteroides goldsteinii</name>
    <dbReference type="NCBI Taxonomy" id="328812"/>
    <lineage>
        <taxon>Bacteria</taxon>
        <taxon>Pseudomonadati</taxon>
        <taxon>Bacteroidota</taxon>
        <taxon>Bacteroidia</taxon>
        <taxon>Bacteroidales</taxon>
        <taxon>Tannerellaceae</taxon>
        <taxon>Parabacteroides</taxon>
    </lineage>
</organism>
<dbReference type="GO" id="GO:0008641">
    <property type="term" value="F:ubiquitin-like modifier activating enzyme activity"/>
    <property type="evidence" value="ECO:0007669"/>
    <property type="project" value="InterPro"/>
</dbReference>
<dbReference type="InterPro" id="IPR032701">
    <property type="entry name" value="Prok-E2_B_dom"/>
</dbReference>
<feature type="domain" description="THIF-type NAD/FAD binding fold" evidence="1">
    <location>
        <begin position="329"/>
        <end position="470"/>
    </location>
</feature>
<dbReference type="Pfam" id="PF00899">
    <property type="entry name" value="ThiF"/>
    <property type="match status" value="1"/>
</dbReference>
<name>A0A6G1ZHK1_9BACT</name>
<protein>
    <submittedName>
        <fullName evidence="3">Uncharacterized protein</fullName>
    </submittedName>
</protein>
<accession>A0A6G1ZHK1</accession>
<feature type="domain" description="Prokaryotic E2 family B" evidence="2">
    <location>
        <begin position="40"/>
        <end position="143"/>
    </location>
</feature>
<dbReference type="Pfam" id="PF14461">
    <property type="entry name" value="Prok-E2_B"/>
    <property type="match status" value="1"/>
</dbReference>
<dbReference type="Gene3D" id="3.40.50.720">
    <property type="entry name" value="NAD(P)-binding Rossmann-like Domain"/>
    <property type="match status" value="1"/>
</dbReference>
<dbReference type="EMBL" id="WKLP01000028">
    <property type="protein sequence ID" value="MRY13248.1"/>
    <property type="molecule type" value="Genomic_DNA"/>
</dbReference>
<dbReference type="InterPro" id="IPR035985">
    <property type="entry name" value="Ubiquitin-activating_enz"/>
</dbReference>
<dbReference type="AlphaFoldDB" id="A0A6G1ZHK1"/>
<reference evidence="3" key="1">
    <citation type="journal article" date="2019" name="Nat. Med.">
        <title>A library of human gut bacterial isolates paired with longitudinal multiomics data enables mechanistic microbiome research.</title>
        <authorList>
            <person name="Poyet M."/>
            <person name="Groussin M."/>
            <person name="Gibbons S.M."/>
            <person name="Avila-Pacheco J."/>
            <person name="Jiang X."/>
            <person name="Kearney S.M."/>
            <person name="Perrotta A.R."/>
            <person name="Berdy B."/>
            <person name="Zhao S."/>
            <person name="Lieberman T.D."/>
            <person name="Swanson P.K."/>
            <person name="Smith M."/>
            <person name="Roesemann S."/>
            <person name="Alexander J.E."/>
            <person name="Rich S.A."/>
            <person name="Livny J."/>
            <person name="Vlamakis H."/>
            <person name="Clish C."/>
            <person name="Bullock K."/>
            <person name="Deik A."/>
            <person name="Scott J."/>
            <person name="Pierce K.A."/>
            <person name="Xavier R.J."/>
            <person name="Alm E.J."/>
        </authorList>
    </citation>
    <scope>NUCLEOTIDE SEQUENCE</scope>
    <source>
        <strain evidence="3">BIOML-A4</strain>
    </source>
</reference>
<proteinExistence type="predicted"/>
<evidence type="ECO:0000259" key="1">
    <source>
        <dbReference type="Pfam" id="PF00899"/>
    </source>
</evidence>
<comment type="caution">
    <text evidence="3">The sequence shown here is derived from an EMBL/GenBank/DDBJ whole genome shotgun (WGS) entry which is preliminary data.</text>
</comment>
<dbReference type="RefSeq" id="WP_010802152.1">
    <property type="nucleotide sequence ID" value="NZ_CAMYHT010000008.1"/>
</dbReference>
<dbReference type="SUPFAM" id="SSF69572">
    <property type="entry name" value="Activating enzymes of the ubiquitin-like proteins"/>
    <property type="match status" value="1"/>
</dbReference>